<accession>A0AAW0L548</accession>
<comment type="caution">
    <text evidence="9">The sequence shown here is derived from an EMBL/GenBank/DDBJ whole genome shotgun (WGS) entry which is preliminary data.</text>
</comment>
<keyword evidence="4 6" id="KW-0862">Zinc</keyword>
<proteinExistence type="predicted"/>
<feature type="region of interest" description="Disordered" evidence="7">
    <location>
        <begin position="399"/>
        <end position="520"/>
    </location>
</feature>
<feature type="region of interest" description="Disordered" evidence="7">
    <location>
        <begin position="1"/>
        <end position="55"/>
    </location>
</feature>
<dbReference type="SMART" id="SM00356">
    <property type="entry name" value="ZnF_C3H1"/>
    <property type="match status" value="3"/>
</dbReference>
<dbReference type="InterPro" id="IPR000571">
    <property type="entry name" value="Znf_CCCH"/>
</dbReference>
<feature type="compositionally biased region" description="Basic and acidic residues" evidence="7">
    <location>
        <begin position="446"/>
        <end position="461"/>
    </location>
</feature>
<evidence type="ECO:0000256" key="5">
    <source>
        <dbReference type="ARBA" id="ARBA00023125"/>
    </source>
</evidence>
<feature type="compositionally biased region" description="Low complexity" evidence="7">
    <location>
        <begin position="273"/>
        <end position="286"/>
    </location>
</feature>
<keyword evidence="1 6" id="KW-0479">Metal-binding</keyword>
<dbReference type="PANTHER" id="PTHR15725">
    <property type="entry name" value="ZN-FINGER, C-X8-C-X5-C-X3-H TYPE-CONTAINING"/>
    <property type="match status" value="1"/>
</dbReference>
<evidence type="ECO:0000256" key="2">
    <source>
        <dbReference type="ARBA" id="ARBA00022737"/>
    </source>
</evidence>
<dbReference type="AlphaFoldDB" id="A0AAW0L548"/>
<feature type="zinc finger region" description="C3H1-type" evidence="6">
    <location>
        <begin position="90"/>
        <end position="116"/>
    </location>
</feature>
<dbReference type="PROSITE" id="PS50103">
    <property type="entry name" value="ZF_C3H1"/>
    <property type="match status" value="3"/>
</dbReference>
<feature type="compositionally biased region" description="Basic and acidic residues" evidence="7">
    <location>
        <begin position="492"/>
        <end position="505"/>
    </location>
</feature>
<feature type="domain" description="C3H1-type" evidence="8">
    <location>
        <begin position="90"/>
        <end position="116"/>
    </location>
</feature>
<gene>
    <name evidence="9" type="ORF">CFP56_007610</name>
</gene>
<feature type="region of interest" description="Disordered" evidence="7">
    <location>
        <begin position="566"/>
        <end position="691"/>
    </location>
</feature>
<dbReference type="Pfam" id="PF00642">
    <property type="entry name" value="zf-CCCH"/>
    <property type="match status" value="1"/>
</dbReference>
<feature type="compositionally biased region" description="Low complexity" evidence="7">
    <location>
        <begin position="1"/>
        <end position="42"/>
    </location>
</feature>
<evidence type="ECO:0000259" key="8">
    <source>
        <dbReference type="PROSITE" id="PS50103"/>
    </source>
</evidence>
<dbReference type="FunFam" id="4.10.1000.10:FF:000021">
    <property type="entry name" value="Zinc finger CCCH domain-containing protein 17"/>
    <property type="match status" value="1"/>
</dbReference>
<evidence type="ECO:0000256" key="1">
    <source>
        <dbReference type="ARBA" id="ARBA00022723"/>
    </source>
</evidence>
<feature type="domain" description="C3H1-type" evidence="8">
    <location>
        <begin position="150"/>
        <end position="177"/>
    </location>
</feature>
<evidence type="ECO:0000256" key="6">
    <source>
        <dbReference type="PROSITE-ProRule" id="PRU00723"/>
    </source>
</evidence>
<feature type="zinc finger region" description="C3H1-type" evidence="6">
    <location>
        <begin position="59"/>
        <end position="88"/>
    </location>
</feature>
<keyword evidence="2" id="KW-0677">Repeat</keyword>
<dbReference type="PANTHER" id="PTHR15725:SF14">
    <property type="entry name" value="ZINC FINGER CCCH DOMAIN-CONTAINING PROTEIN 11A"/>
    <property type="match status" value="1"/>
</dbReference>
<feature type="zinc finger region" description="C3H1-type" evidence="6">
    <location>
        <begin position="150"/>
        <end position="177"/>
    </location>
</feature>
<feature type="compositionally biased region" description="Basic and acidic residues" evidence="7">
    <location>
        <begin position="326"/>
        <end position="341"/>
    </location>
</feature>
<keyword evidence="5" id="KW-0238">DNA-binding</keyword>
<feature type="region of interest" description="Disordered" evidence="7">
    <location>
        <begin position="270"/>
        <end position="302"/>
    </location>
</feature>
<feature type="region of interest" description="Disordered" evidence="7">
    <location>
        <begin position="326"/>
        <end position="350"/>
    </location>
</feature>
<feature type="domain" description="C3H1-type" evidence="8">
    <location>
        <begin position="59"/>
        <end position="88"/>
    </location>
</feature>
<keyword evidence="10" id="KW-1185">Reference proteome</keyword>
<dbReference type="InterPro" id="IPR041686">
    <property type="entry name" value="Znf-CCCH_3"/>
</dbReference>
<dbReference type="GO" id="GO:0003677">
    <property type="term" value="F:DNA binding"/>
    <property type="evidence" value="ECO:0007669"/>
    <property type="project" value="UniProtKB-KW"/>
</dbReference>
<feature type="compositionally biased region" description="Polar residues" evidence="7">
    <location>
        <begin position="43"/>
        <end position="55"/>
    </location>
</feature>
<dbReference type="Proteomes" id="UP000237347">
    <property type="component" value="Unassembled WGS sequence"/>
</dbReference>
<reference evidence="9 10" key="1">
    <citation type="journal article" date="2018" name="Sci. Data">
        <title>The draft genome sequence of cork oak.</title>
        <authorList>
            <person name="Ramos A.M."/>
            <person name="Usie A."/>
            <person name="Barbosa P."/>
            <person name="Barros P.M."/>
            <person name="Capote T."/>
            <person name="Chaves I."/>
            <person name="Simoes F."/>
            <person name="Abreu I."/>
            <person name="Carrasquinho I."/>
            <person name="Faro C."/>
            <person name="Guimaraes J.B."/>
            <person name="Mendonca D."/>
            <person name="Nobrega F."/>
            <person name="Rodrigues L."/>
            <person name="Saibo N.J.M."/>
            <person name="Varela M.C."/>
            <person name="Egas C."/>
            <person name="Matos J."/>
            <person name="Miguel C.M."/>
            <person name="Oliveira M.M."/>
            <person name="Ricardo C.P."/>
            <person name="Goncalves S."/>
        </authorList>
    </citation>
    <scope>NUCLEOTIDE SEQUENCE [LARGE SCALE GENOMIC DNA]</scope>
    <source>
        <strain evidence="10">cv. HL8</strain>
    </source>
</reference>
<evidence type="ECO:0000256" key="4">
    <source>
        <dbReference type="ARBA" id="ARBA00022833"/>
    </source>
</evidence>
<dbReference type="Pfam" id="PF15663">
    <property type="entry name" value="zf-CCCH_3"/>
    <property type="match status" value="1"/>
</dbReference>
<dbReference type="EMBL" id="PKMF04000152">
    <property type="protein sequence ID" value="KAK7846669.1"/>
    <property type="molecule type" value="Genomic_DNA"/>
</dbReference>
<organism evidence="9 10">
    <name type="scientific">Quercus suber</name>
    <name type="common">Cork oak</name>
    <dbReference type="NCBI Taxonomy" id="58331"/>
    <lineage>
        <taxon>Eukaryota</taxon>
        <taxon>Viridiplantae</taxon>
        <taxon>Streptophyta</taxon>
        <taxon>Embryophyta</taxon>
        <taxon>Tracheophyta</taxon>
        <taxon>Spermatophyta</taxon>
        <taxon>Magnoliopsida</taxon>
        <taxon>eudicotyledons</taxon>
        <taxon>Gunneridae</taxon>
        <taxon>Pentapetalae</taxon>
        <taxon>rosids</taxon>
        <taxon>fabids</taxon>
        <taxon>Fagales</taxon>
        <taxon>Fagaceae</taxon>
        <taxon>Quercus</taxon>
    </lineage>
</organism>
<evidence type="ECO:0000256" key="3">
    <source>
        <dbReference type="ARBA" id="ARBA00022771"/>
    </source>
</evidence>
<keyword evidence="3 6" id="KW-0863">Zinc-finger</keyword>
<name>A0AAW0L548_QUESU</name>
<dbReference type="InterPro" id="IPR036855">
    <property type="entry name" value="Znf_CCCH_sf"/>
</dbReference>
<feature type="compositionally biased region" description="Basic and acidic residues" evidence="7">
    <location>
        <begin position="413"/>
        <end position="425"/>
    </location>
</feature>
<dbReference type="GO" id="GO:0008270">
    <property type="term" value="F:zinc ion binding"/>
    <property type="evidence" value="ECO:0007669"/>
    <property type="project" value="UniProtKB-KW"/>
</dbReference>
<evidence type="ECO:0000313" key="9">
    <source>
        <dbReference type="EMBL" id="KAK7846669.1"/>
    </source>
</evidence>
<dbReference type="SUPFAM" id="SSF90229">
    <property type="entry name" value="CCCH zinc finger"/>
    <property type="match status" value="1"/>
</dbReference>
<dbReference type="Gene3D" id="4.10.1000.10">
    <property type="entry name" value="Zinc finger, CCCH-type"/>
    <property type="match status" value="2"/>
</dbReference>
<dbReference type="GO" id="GO:0003729">
    <property type="term" value="F:mRNA binding"/>
    <property type="evidence" value="ECO:0007669"/>
    <property type="project" value="TreeGrafter"/>
</dbReference>
<feature type="compositionally biased region" description="Basic residues" evidence="7">
    <location>
        <begin position="426"/>
        <end position="435"/>
    </location>
</feature>
<sequence length="766" mass="85734">MFAATQQPQQQQQHQQHQHQKQQQQLPPQQSQQQQQQQQQHQVPNTAASTISSAQEEALKSNTDCVYFLASPLTCKKGSECEYRHSDYARLNPRDCWYWLNGNCLNPKCSFRHPPLDAALGTQAATSAGSSLPITPTAATPAAQAPYGSSKQAVPCIFYQKGLCLKGDRCAFLHGPNPTTSNKVPQMPAAIHVTESSAPKKTFGGPEKFTLEQKIPQINVSKSVGLPPEAKPSPKTEATFPRNVVGVERNVALPSRLDDEASRYKATHVPPVINGNSISRSSRSQQAHVPEDYSFPNGKDGDEFLRESSPGFDVLVDNELGDSDYYHGEDQFGRTRGHEGRSLNPVNEYDISHSADYNSIADVDRERFPDPRSHGSYDHMQGQYAWEQHRASSERMFVEPAPLERRRGYPKSDSPDHVDESDLRHHLSKQRRHNGLRSVVSHGHNNHVEERSYRSSSRRDALNLPANESSLSNRLRGRIKLPGRSPVNGTDLRPERESDRGRNWDRLSPGRPQISHQGRLRDRIKGRVQEDYNIEGRNIKGPRIWREITDESGDFARPKRLAELKVVKSSDGKEQQSLGKRKNLEDHQQSEGDLSFEGPKPLSEILKRKRGAGASGSGNSSVYKEDNNQSEIKGSLISGSENTYTQSAKEETLSHLFGSEEDFKSTADVSVGTVAEKTDEASGQPSQAPDLNEFEAEDGMILDENIEDQELEADDQRDVDGEYEYEQVDEEGEYNYEEGDNADPEEEYLDDEDGDDFAKKIGVMFS</sequence>
<feature type="region of interest" description="Disordered" evidence="7">
    <location>
        <begin position="727"/>
        <end position="755"/>
    </location>
</feature>
<protein>
    <submittedName>
        <fullName evidence="9">Zinc finger ccch domain-containing protein 17</fullName>
    </submittedName>
</protein>
<feature type="compositionally biased region" description="Polar residues" evidence="7">
    <location>
        <begin position="629"/>
        <end position="647"/>
    </location>
</feature>
<evidence type="ECO:0000313" key="10">
    <source>
        <dbReference type="Proteomes" id="UP000237347"/>
    </source>
</evidence>
<evidence type="ECO:0000256" key="7">
    <source>
        <dbReference type="SAM" id="MobiDB-lite"/>
    </source>
</evidence>